<evidence type="ECO:0000259" key="3">
    <source>
        <dbReference type="SMART" id="SM00922"/>
    </source>
</evidence>
<dbReference type="GO" id="GO:0046872">
    <property type="term" value="F:metal ion binding"/>
    <property type="evidence" value="ECO:0007669"/>
    <property type="project" value="UniProtKB-KW"/>
</dbReference>
<dbReference type="InterPro" id="IPR029017">
    <property type="entry name" value="Enolase-like_N"/>
</dbReference>
<feature type="domain" description="Mandelate racemase/muconate lactonizing enzyme C-terminal" evidence="3">
    <location>
        <begin position="145"/>
        <end position="262"/>
    </location>
</feature>
<dbReference type="Gene3D" id="3.20.20.120">
    <property type="entry name" value="Enolase-like C-terminal domain"/>
    <property type="match status" value="1"/>
</dbReference>
<dbReference type="Proteomes" id="UP000440004">
    <property type="component" value="Unassembled WGS sequence"/>
</dbReference>
<keyword evidence="2" id="KW-0456">Lyase</keyword>
<dbReference type="SUPFAM" id="SSF54826">
    <property type="entry name" value="Enolase N-terminal domain-like"/>
    <property type="match status" value="1"/>
</dbReference>
<evidence type="ECO:0000313" key="4">
    <source>
        <dbReference type="EMBL" id="MPW26346.1"/>
    </source>
</evidence>
<dbReference type="InterPro" id="IPR034593">
    <property type="entry name" value="DgoD-like"/>
</dbReference>
<dbReference type="EMBL" id="WHNX01000017">
    <property type="protein sequence ID" value="MPW26346.1"/>
    <property type="molecule type" value="Genomic_DNA"/>
</dbReference>
<dbReference type="RefSeq" id="WP_152804767.1">
    <property type="nucleotide sequence ID" value="NZ_WHNX01000017.1"/>
</dbReference>
<keyword evidence="5" id="KW-1185">Reference proteome</keyword>
<accession>A0A6A7KAD3</accession>
<comment type="caution">
    <text evidence="4">The sequence shown here is derived from an EMBL/GenBank/DDBJ whole genome shotgun (WGS) entry which is preliminary data.</text>
</comment>
<dbReference type="InterPro" id="IPR029065">
    <property type="entry name" value="Enolase_C-like"/>
</dbReference>
<dbReference type="Gene3D" id="3.30.390.10">
    <property type="entry name" value="Enolase-like, N-terminal domain"/>
    <property type="match status" value="1"/>
</dbReference>
<dbReference type="GO" id="GO:0016829">
    <property type="term" value="F:lyase activity"/>
    <property type="evidence" value="ECO:0007669"/>
    <property type="project" value="UniProtKB-KW"/>
</dbReference>
<dbReference type="SFLD" id="SFLDG00179">
    <property type="entry name" value="mandelate_racemase"/>
    <property type="match status" value="1"/>
</dbReference>
<evidence type="ECO:0000256" key="1">
    <source>
        <dbReference type="ARBA" id="ARBA00022723"/>
    </source>
</evidence>
<name>A0A6A7KAD3_9FIRM</name>
<protein>
    <submittedName>
        <fullName evidence="4">Mandelate racemase/muconate lactonizing enzyme family protein</fullName>
    </submittedName>
</protein>
<reference evidence="4 5" key="1">
    <citation type="submission" date="2019-10" db="EMBL/GenBank/DDBJ databases">
        <title>Alkalibaculum tamaniensis sp.nov., a new alkaliphilic acetogen, isolated on methoxylated aromatics from a mud volcano.</title>
        <authorList>
            <person name="Khomyakova M.A."/>
            <person name="Merkel A.Y."/>
            <person name="Bonch-Osmolovskaya E.A."/>
            <person name="Slobodkin A.I."/>
        </authorList>
    </citation>
    <scope>NUCLEOTIDE SEQUENCE [LARGE SCALE GENOMIC DNA]</scope>
    <source>
        <strain evidence="4 5">M08DMB</strain>
    </source>
</reference>
<dbReference type="InterPro" id="IPR036849">
    <property type="entry name" value="Enolase-like_C_sf"/>
</dbReference>
<dbReference type="CDD" id="cd03316">
    <property type="entry name" value="MR_like"/>
    <property type="match status" value="1"/>
</dbReference>
<proteinExistence type="predicted"/>
<evidence type="ECO:0000256" key="2">
    <source>
        <dbReference type="ARBA" id="ARBA00023239"/>
    </source>
</evidence>
<dbReference type="InterPro" id="IPR013342">
    <property type="entry name" value="Mandelate_racemase_C"/>
</dbReference>
<sequence length="400" mass="45080">MIITKVDIFQVKDPQNPIWKPILCRIYTDEGIYGDGESAMAYGIGSTGAYGMVQDLSKLIIGMDPLDNEVIWNKLYKETFWGQNGGCVFTAGMSAIDLALWDIRGKFFNVPVYKLLGGKRQDNLRTYASQLQFGWQPSMEQARTLEDYINHAKQAVSEGYDCIKIDFFTFKETAEEGSYSDIERTTLLSPDTLDKIVARVAAVREAIGPKVDLIIENHSFLDSQSAVQFGRLVEKYNIFYYEEPNTPDPTTAKYISERLNFPIASGERIYTRWQYAKYFENASLQVIQPDLGTCGGITEVKKIADMAYTYDVAVQIHACGSPICTAAALQIECVIPNFIIHEHHIVNLCDFNKKLCKYDYQPVNGKFKVPDRPGLGNELSDFVLNGPKVTISGDDVFWSM</sequence>
<dbReference type="PANTHER" id="PTHR48080:SF2">
    <property type="entry name" value="D-GALACTONATE DEHYDRATASE"/>
    <property type="match status" value="1"/>
</dbReference>
<dbReference type="AlphaFoldDB" id="A0A6A7KAD3"/>
<dbReference type="SFLD" id="SFLDS00001">
    <property type="entry name" value="Enolase"/>
    <property type="match status" value="1"/>
</dbReference>
<dbReference type="InterPro" id="IPR013341">
    <property type="entry name" value="Mandelate_racemase_N_dom"/>
</dbReference>
<keyword evidence="1" id="KW-0479">Metal-binding</keyword>
<dbReference type="PANTHER" id="PTHR48080">
    <property type="entry name" value="D-GALACTONATE DEHYDRATASE-RELATED"/>
    <property type="match status" value="1"/>
</dbReference>
<dbReference type="Pfam" id="PF02746">
    <property type="entry name" value="MR_MLE_N"/>
    <property type="match status" value="1"/>
</dbReference>
<gene>
    <name evidence="4" type="ORF">GC105_11160</name>
</gene>
<organism evidence="4 5">
    <name type="scientific">Alkalibaculum sporogenes</name>
    <dbReference type="NCBI Taxonomy" id="2655001"/>
    <lineage>
        <taxon>Bacteria</taxon>
        <taxon>Bacillati</taxon>
        <taxon>Bacillota</taxon>
        <taxon>Clostridia</taxon>
        <taxon>Eubacteriales</taxon>
        <taxon>Eubacteriaceae</taxon>
        <taxon>Alkalibaculum</taxon>
    </lineage>
</organism>
<dbReference type="SMART" id="SM00922">
    <property type="entry name" value="MR_MLE"/>
    <property type="match status" value="1"/>
</dbReference>
<dbReference type="SUPFAM" id="SSF51604">
    <property type="entry name" value="Enolase C-terminal domain-like"/>
    <property type="match status" value="1"/>
</dbReference>
<dbReference type="Pfam" id="PF13378">
    <property type="entry name" value="MR_MLE_C"/>
    <property type="match status" value="1"/>
</dbReference>
<evidence type="ECO:0000313" key="5">
    <source>
        <dbReference type="Proteomes" id="UP000440004"/>
    </source>
</evidence>